<evidence type="ECO:0000256" key="12">
    <source>
        <dbReference type="ARBA" id="ARBA00023251"/>
    </source>
</evidence>
<comment type="subcellular location">
    <subcellularLocation>
        <location evidence="1 17">Cell membrane</location>
        <topology evidence="1 17">Multi-pass membrane protein</topology>
    </subcellularLocation>
</comment>
<dbReference type="Proteomes" id="UP000223071">
    <property type="component" value="Unassembled WGS sequence"/>
</dbReference>
<comment type="miscellaneous">
    <text evidence="17">Bacitracin is thought to be involved in the inhibition of peptidoglycan synthesis by sequestering undecaprenyl diphosphate, thereby reducing the pool of lipid carrier available.</text>
</comment>
<dbReference type="AlphaFoldDB" id="A0A2A9HHP1"/>
<keyword evidence="6 17" id="KW-0812">Transmembrane</keyword>
<evidence type="ECO:0000256" key="2">
    <source>
        <dbReference type="ARBA" id="ARBA00010621"/>
    </source>
</evidence>
<evidence type="ECO:0000256" key="13">
    <source>
        <dbReference type="ARBA" id="ARBA00023316"/>
    </source>
</evidence>
<proteinExistence type="inferred from homology"/>
<dbReference type="Pfam" id="PF02673">
    <property type="entry name" value="BacA"/>
    <property type="match status" value="1"/>
</dbReference>
<dbReference type="EC" id="3.6.1.27" evidence="3 17"/>
<dbReference type="PANTHER" id="PTHR30622:SF4">
    <property type="entry name" value="UNDECAPRENYL-DIPHOSPHATASE"/>
    <property type="match status" value="1"/>
</dbReference>
<name>A0A2A9HHP1_TEPT2</name>
<keyword evidence="11 17" id="KW-0472">Membrane</keyword>
<dbReference type="GO" id="GO:0050380">
    <property type="term" value="F:undecaprenyl-diphosphatase activity"/>
    <property type="evidence" value="ECO:0007669"/>
    <property type="project" value="UniProtKB-UniRule"/>
</dbReference>
<keyword evidence="9 17" id="KW-0573">Peptidoglycan synthesis</keyword>
<evidence type="ECO:0000256" key="15">
    <source>
        <dbReference type="ARBA" id="ARBA00032932"/>
    </source>
</evidence>
<evidence type="ECO:0000256" key="17">
    <source>
        <dbReference type="HAMAP-Rule" id="MF_01006"/>
    </source>
</evidence>
<dbReference type="EMBL" id="PDJQ01000001">
    <property type="protein sequence ID" value="PFG74883.1"/>
    <property type="molecule type" value="Genomic_DNA"/>
</dbReference>
<evidence type="ECO:0000313" key="18">
    <source>
        <dbReference type="EMBL" id="PFG74883.1"/>
    </source>
</evidence>
<dbReference type="GO" id="GO:0046677">
    <property type="term" value="P:response to antibiotic"/>
    <property type="evidence" value="ECO:0007669"/>
    <property type="project" value="UniProtKB-UniRule"/>
</dbReference>
<feature type="transmembrane region" description="Helical" evidence="17">
    <location>
        <begin position="90"/>
        <end position="108"/>
    </location>
</feature>
<keyword evidence="10 17" id="KW-1133">Transmembrane helix</keyword>
<keyword evidence="8 17" id="KW-0133">Cell shape</keyword>
<dbReference type="GO" id="GO:0071555">
    <property type="term" value="P:cell wall organization"/>
    <property type="evidence" value="ECO:0007669"/>
    <property type="project" value="UniProtKB-KW"/>
</dbReference>
<keyword evidence="5 17" id="KW-1003">Cell membrane</keyword>
<dbReference type="GO" id="GO:0009252">
    <property type="term" value="P:peptidoglycan biosynthetic process"/>
    <property type="evidence" value="ECO:0007669"/>
    <property type="project" value="UniProtKB-KW"/>
</dbReference>
<sequence length="273" mass="29409">MDLVRAVVLGIVQGLAEFLPISSSGHLILVPALFGWEDQGLAFDVGLHGGTLLALLAYFWRDWYLMFRTGLADLARHGARVSAWRTDTRLLWLLALGSLPAAVVGLLFDDWIEANVRQPWLVAIMLALMGTMMLVADRLAANRRPMAHVGVGDALAIGVGQAFALIPGVSRSGATVTVALARGLRREDAVRFAFLLGTPAFVGALLLKSADLAALSGTEARDMLVGFATSAIVGFAAIHFLLRWVRTRSLLVFVLYRYVVAILTLAIGAYRVA</sequence>
<gene>
    <name evidence="17" type="primary">uppP</name>
    <name evidence="18" type="ORF">A9A59_2130</name>
</gene>
<evidence type="ECO:0000313" key="19">
    <source>
        <dbReference type="Proteomes" id="UP000223071"/>
    </source>
</evidence>
<dbReference type="GO" id="GO:0008360">
    <property type="term" value="P:regulation of cell shape"/>
    <property type="evidence" value="ECO:0007669"/>
    <property type="project" value="UniProtKB-KW"/>
</dbReference>
<feature type="transmembrane region" description="Helical" evidence="17">
    <location>
        <begin position="189"/>
        <end position="207"/>
    </location>
</feature>
<evidence type="ECO:0000256" key="3">
    <source>
        <dbReference type="ARBA" id="ARBA00012374"/>
    </source>
</evidence>
<evidence type="ECO:0000256" key="16">
    <source>
        <dbReference type="ARBA" id="ARBA00047594"/>
    </source>
</evidence>
<evidence type="ECO:0000256" key="14">
    <source>
        <dbReference type="ARBA" id="ARBA00032707"/>
    </source>
</evidence>
<organism evidence="18 19">
    <name type="scientific">Tepidiforma thermophila (strain KCTC 52669 / CGMCC 1.13589 / G233)</name>
    <dbReference type="NCBI Taxonomy" id="2761530"/>
    <lineage>
        <taxon>Bacteria</taxon>
        <taxon>Bacillati</taxon>
        <taxon>Chloroflexota</taxon>
        <taxon>Tepidiformia</taxon>
        <taxon>Tepidiformales</taxon>
        <taxon>Tepidiformaceae</taxon>
        <taxon>Tepidiforma</taxon>
    </lineage>
</organism>
<evidence type="ECO:0000256" key="10">
    <source>
        <dbReference type="ARBA" id="ARBA00022989"/>
    </source>
</evidence>
<feature type="transmembrane region" description="Helical" evidence="17">
    <location>
        <begin position="40"/>
        <end position="60"/>
    </location>
</feature>
<evidence type="ECO:0000256" key="7">
    <source>
        <dbReference type="ARBA" id="ARBA00022801"/>
    </source>
</evidence>
<evidence type="ECO:0000256" key="11">
    <source>
        <dbReference type="ARBA" id="ARBA00023136"/>
    </source>
</evidence>
<evidence type="ECO:0000256" key="6">
    <source>
        <dbReference type="ARBA" id="ARBA00022692"/>
    </source>
</evidence>
<dbReference type="RefSeq" id="WP_098504236.1">
    <property type="nucleotide sequence ID" value="NZ_PDJQ01000001.1"/>
</dbReference>
<evidence type="ECO:0000256" key="9">
    <source>
        <dbReference type="ARBA" id="ARBA00022984"/>
    </source>
</evidence>
<comment type="similarity">
    <text evidence="2 17">Belongs to the UppP family.</text>
</comment>
<dbReference type="HAMAP" id="MF_01006">
    <property type="entry name" value="Undec_diphosphatase"/>
    <property type="match status" value="1"/>
</dbReference>
<dbReference type="InterPro" id="IPR003824">
    <property type="entry name" value="UppP"/>
</dbReference>
<comment type="caution">
    <text evidence="18">The sequence shown here is derived from an EMBL/GenBank/DDBJ whole genome shotgun (WGS) entry which is preliminary data.</text>
</comment>
<keyword evidence="13 17" id="KW-0961">Cell wall biogenesis/degradation</keyword>
<reference evidence="18 19" key="1">
    <citation type="submission" date="2017-09" db="EMBL/GenBank/DDBJ databases">
        <title>Sequencing the genomes of two abundant thermophiles in Great Basin hot springs: Thermocrinis jamiesonii and novel Chloroflexi Thermoflexus hugenholtzii.</title>
        <authorList>
            <person name="Hedlund B."/>
        </authorList>
    </citation>
    <scope>NUCLEOTIDE SEQUENCE [LARGE SCALE GENOMIC DNA]</scope>
    <source>
        <strain evidence="18 19">G233</strain>
    </source>
</reference>
<accession>A0A2A9HHP1</accession>
<evidence type="ECO:0000256" key="5">
    <source>
        <dbReference type="ARBA" id="ARBA00022475"/>
    </source>
</evidence>
<feature type="transmembrane region" description="Helical" evidence="17">
    <location>
        <begin position="120"/>
        <end position="136"/>
    </location>
</feature>
<feature type="transmembrane region" description="Helical" evidence="17">
    <location>
        <begin position="223"/>
        <end position="242"/>
    </location>
</feature>
<evidence type="ECO:0000256" key="4">
    <source>
        <dbReference type="ARBA" id="ARBA00021581"/>
    </source>
</evidence>
<dbReference type="GO" id="GO:0005886">
    <property type="term" value="C:plasma membrane"/>
    <property type="evidence" value="ECO:0007669"/>
    <property type="project" value="UniProtKB-SubCell"/>
</dbReference>
<feature type="transmembrane region" description="Helical" evidence="17">
    <location>
        <begin position="249"/>
        <end position="270"/>
    </location>
</feature>
<protein>
    <recommendedName>
        <fullName evidence="4 17">Undecaprenyl-diphosphatase</fullName>
        <ecNumber evidence="3 17">3.6.1.27</ecNumber>
    </recommendedName>
    <alternativeName>
        <fullName evidence="15 17">Bacitracin resistance protein</fullName>
    </alternativeName>
    <alternativeName>
        <fullName evidence="14 17">Undecaprenyl pyrophosphate phosphatase</fullName>
    </alternativeName>
</protein>
<keyword evidence="12 17" id="KW-0046">Antibiotic resistance</keyword>
<keyword evidence="19" id="KW-1185">Reference proteome</keyword>
<dbReference type="PANTHER" id="PTHR30622">
    <property type="entry name" value="UNDECAPRENYL-DIPHOSPHATASE"/>
    <property type="match status" value="1"/>
</dbReference>
<keyword evidence="7 17" id="KW-0378">Hydrolase</keyword>
<comment type="function">
    <text evidence="17">Catalyzes the dephosphorylation of undecaprenyl diphosphate (UPP). Confers resistance to bacitracin.</text>
</comment>
<evidence type="ECO:0000256" key="1">
    <source>
        <dbReference type="ARBA" id="ARBA00004651"/>
    </source>
</evidence>
<evidence type="ECO:0000256" key="8">
    <source>
        <dbReference type="ARBA" id="ARBA00022960"/>
    </source>
</evidence>
<comment type="catalytic activity">
    <reaction evidence="16 17">
        <text>di-trans,octa-cis-undecaprenyl diphosphate + H2O = di-trans,octa-cis-undecaprenyl phosphate + phosphate + H(+)</text>
        <dbReference type="Rhea" id="RHEA:28094"/>
        <dbReference type="ChEBI" id="CHEBI:15377"/>
        <dbReference type="ChEBI" id="CHEBI:15378"/>
        <dbReference type="ChEBI" id="CHEBI:43474"/>
        <dbReference type="ChEBI" id="CHEBI:58405"/>
        <dbReference type="ChEBI" id="CHEBI:60392"/>
        <dbReference type="EC" id="3.6.1.27"/>
    </reaction>
</comment>